<protein>
    <submittedName>
        <fullName evidence="3">Type I restriction enzyme, S subunit</fullName>
    </submittedName>
</protein>
<evidence type="ECO:0000256" key="1">
    <source>
        <dbReference type="ARBA" id="ARBA00022747"/>
    </source>
</evidence>
<dbReference type="AlphaFoldDB" id="A0A1G6E1X8"/>
<evidence type="ECO:0000313" key="3">
    <source>
        <dbReference type="EMBL" id="SDB51381.1"/>
    </source>
</evidence>
<evidence type="ECO:0000313" key="4">
    <source>
        <dbReference type="Proteomes" id="UP000198771"/>
    </source>
</evidence>
<gene>
    <name evidence="3" type="ORF">SAMN05660653_02537</name>
</gene>
<dbReference type="SUPFAM" id="SSF116734">
    <property type="entry name" value="DNA methylase specificity domain"/>
    <property type="match status" value="1"/>
</dbReference>
<accession>A0A1G6E1X8</accession>
<dbReference type="Gene3D" id="3.90.220.20">
    <property type="entry name" value="DNA methylase specificity domains"/>
    <property type="match status" value="1"/>
</dbReference>
<dbReference type="GO" id="GO:0003677">
    <property type="term" value="F:DNA binding"/>
    <property type="evidence" value="ECO:0007669"/>
    <property type="project" value="UniProtKB-KW"/>
</dbReference>
<keyword evidence="1" id="KW-0680">Restriction system</keyword>
<evidence type="ECO:0000256" key="2">
    <source>
        <dbReference type="ARBA" id="ARBA00023125"/>
    </source>
</evidence>
<dbReference type="InterPro" id="IPR044946">
    <property type="entry name" value="Restrct_endonuc_typeI_TRD_sf"/>
</dbReference>
<dbReference type="PANTHER" id="PTHR43140">
    <property type="entry name" value="TYPE-1 RESTRICTION ENZYME ECOKI SPECIFICITY PROTEIN"/>
    <property type="match status" value="1"/>
</dbReference>
<dbReference type="GO" id="GO:0009307">
    <property type="term" value="P:DNA restriction-modification system"/>
    <property type="evidence" value="ECO:0007669"/>
    <property type="project" value="UniProtKB-KW"/>
</dbReference>
<organism evidence="3 4">
    <name type="scientific">Desulfonatronum thiosulfatophilum</name>
    <dbReference type="NCBI Taxonomy" id="617002"/>
    <lineage>
        <taxon>Bacteria</taxon>
        <taxon>Pseudomonadati</taxon>
        <taxon>Thermodesulfobacteriota</taxon>
        <taxon>Desulfovibrionia</taxon>
        <taxon>Desulfovibrionales</taxon>
        <taxon>Desulfonatronaceae</taxon>
        <taxon>Desulfonatronum</taxon>
    </lineage>
</organism>
<dbReference type="PANTHER" id="PTHR43140:SF1">
    <property type="entry name" value="TYPE I RESTRICTION ENZYME ECOKI SPECIFICITY SUBUNIT"/>
    <property type="match status" value="1"/>
</dbReference>
<dbReference type="Proteomes" id="UP000198771">
    <property type="component" value="Unassembled WGS sequence"/>
</dbReference>
<keyword evidence="2" id="KW-0238">DNA-binding</keyword>
<proteinExistence type="predicted"/>
<dbReference type="EMBL" id="FMXO01000015">
    <property type="protein sequence ID" value="SDB51381.1"/>
    <property type="molecule type" value="Genomic_DNA"/>
</dbReference>
<sequence length="178" mass="20162">MLSCQINEGDLLISRANTIELVGASVVVQNISKRLQLSDKVLRLRCVAPIEYWLNYVLKSPLGRLQIEMMATGAQMSMRNISQKNLDRIAIPLPPMDELDFIVDEIRRTRIQGDHLLELCKAELTRSTTLRQSILKDAFAGRLVPQDPNDEPASELLARIRAEREAGPTRYKTGRPRI</sequence>
<keyword evidence="4" id="KW-1185">Reference proteome</keyword>
<name>A0A1G6E1X8_9BACT</name>
<reference evidence="3 4" key="1">
    <citation type="submission" date="2016-10" db="EMBL/GenBank/DDBJ databases">
        <authorList>
            <person name="de Groot N.N."/>
        </authorList>
    </citation>
    <scope>NUCLEOTIDE SEQUENCE [LARGE SCALE GENOMIC DNA]</scope>
    <source>
        <strain evidence="3 4">ASO4-2</strain>
    </source>
</reference>
<dbReference type="STRING" id="617002.SAMN05660653_02537"/>
<dbReference type="InterPro" id="IPR051212">
    <property type="entry name" value="Type-I_RE_S_subunit"/>
</dbReference>